<proteinExistence type="predicted"/>
<protein>
    <recommendedName>
        <fullName evidence="2">Solute-binding protein family 3/N-terminal domain-containing protein</fullName>
    </recommendedName>
</protein>
<organism evidence="3 4">
    <name type="scientific">Undibacterium terreum</name>
    <dbReference type="NCBI Taxonomy" id="1224302"/>
    <lineage>
        <taxon>Bacteria</taxon>
        <taxon>Pseudomonadati</taxon>
        <taxon>Pseudomonadota</taxon>
        <taxon>Betaproteobacteria</taxon>
        <taxon>Burkholderiales</taxon>
        <taxon>Oxalobacteraceae</taxon>
        <taxon>Undibacterium</taxon>
    </lineage>
</organism>
<name>A0A916UZD3_9BURK</name>
<feature type="domain" description="Solute-binding protein family 3/N-terminal" evidence="2">
    <location>
        <begin position="60"/>
        <end position="259"/>
    </location>
</feature>
<dbReference type="InterPro" id="IPR001638">
    <property type="entry name" value="Solute-binding_3/MltF_N"/>
</dbReference>
<gene>
    <name evidence="3" type="ORF">GCM10011396_48470</name>
</gene>
<dbReference type="PANTHER" id="PTHR35936">
    <property type="entry name" value="MEMBRANE-BOUND LYTIC MUREIN TRANSGLYCOSYLASE F"/>
    <property type="match status" value="1"/>
</dbReference>
<reference evidence="3" key="1">
    <citation type="journal article" date="2014" name="Int. J. Syst. Evol. Microbiol.">
        <title>Complete genome sequence of Corynebacterium casei LMG S-19264T (=DSM 44701T), isolated from a smear-ripened cheese.</title>
        <authorList>
            <consortium name="US DOE Joint Genome Institute (JGI-PGF)"/>
            <person name="Walter F."/>
            <person name="Albersmeier A."/>
            <person name="Kalinowski J."/>
            <person name="Ruckert C."/>
        </authorList>
    </citation>
    <scope>NUCLEOTIDE SEQUENCE</scope>
    <source>
        <strain evidence="3">CGMCC 1.10998</strain>
    </source>
</reference>
<evidence type="ECO:0000259" key="2">
    <source>
        <dbReference type="Pfam" id="PF00497"/>
    </source>
</evidence>
<keyword evidence="4" id="KW-1185">Reference proteome</keyword>
<dbReference type="PANTHER" id="PTHR35936:SF19">
    <property type="entry name" value="AMINO-ACID-BINDING PROTEIN YXEM-RELATED"/>
    <property type="match status" value="1"/>
</dbReference>
<evidence type="ECO:0000313" key="4">
    <source>
        <dbReference type="Proteomes" id="UP000637423"/>
    </source>
</evidence>
<dbReference type="RefSeq" id="WP_188568718.1">
    <property type="nucleotide sequence ID" value="NZ_BMED01000006.1"/>
</dbReference>
<dbReference type="Proteomes" id="UP000637423">
    <property type="component" value="Unassembled WGS sequence"/>
</dbReference>
<evidence type="ECO:0000256" key="1">
    <source>
        <dbReference type="ARBA" id="ARBA00022729"/>
    </source>
</evidence>
<dbReference type="EMBL" id="BMED01000006">
    <property type="protein sequence ID" value="GGC95413.1"/>
    <property type="molecule type" value="Genomic_DNA"/>
</dbReference>
<keyword evidence="1" id="KW-0732">Signal</keyword>
<dbReference type="Gene3D" id="3.40.190.10">
    <property type="entry name" value="Periplasmic binding protein-like II"/>
    <property type="match status" value="2"/>
</dbReference>
<dbReference type="AlphaFoldDB" id="A0A916UZD3"/>
<comment type="caution">
    <text evidence="3">The sequence shown here is derived from an EMBL/GenBank/DDBJ whole genome shotgun (WGS) entry which is preliminary data.</text>
</comment>
<evidence type="ECO:0000313" key="3">
    <source>
        <dbReference type="EMBL" id="GGC95413.1"/>
    </source>
</evidence>
<dbReference type="Pfam" id="PF00497">
    <property type="entry name" value="SBP_bac_3"/>
    <property type="match status" value="1"/>
</dbReference>
<accession>A0A916UZD3</accession>
<dbReference type="SUPFAM" id="SSF53850">
    <property type="entry name" value="Periplasmic binding protein-like II"/>
    <property type="match status" value="1"/>
</dbReference>
<reference evidence="3" key="2">
    <citation type="submission" date="2020-09" db="EMBL/GenBank/DDBJ databases">
        <authorList>
            <person name="Sun Q."/>
            <person name="Zhou Y."/>
        </authorList>
    </citation>
    <scope>NUCLEOTIDE SEQUENCE</scope>
    <source>
        <strain evidence="3">CGMCC 1.10998</strain>
    </source>
</reference>
<sequence>MSRRVPCIAKLLRLLLPLLLLQPLALYAEKPDIVLMVASMTDAVPGTLPQPAFRNTIEFVERGLDVGFEVRRYPWNRLLQNLNSGEGLAFGLSKNTARLQTLHFSDPVYVNYVWLVTRSDAVFPFSGMQDLKGKSLGINRGASFGDEFDRKKNILFTAEEDAYGLQSRLRKLLNNRMDAIIYQNRNADPEQVELMLNRRVMEDMPEIRMPPGVVFRVLRKPLMMDNIHFAIRARDDDGIIKKINAVIARGKKSGDLAKALSQEQ</sequence>